<organism evidence="7 8">
    <name type="scientific">Pedobacter gandavensis</name>
    <dbReference type="NCBI Taxonomy" id="2679963"/>
    <lineage>
        <taxon>Bacteria</taxon>
        <taxon>Pseudomonadati</taxon>
        <taxon>Bacteroidota</taxon>
        <taxon>Sphingobacteriia</taxon>
        <taxon>Sphingobacteriales</taxon>
        <taxon>Sphingobacteriaceae</taxon>
        <taxon>Pedobacter</taxon>
    </lineage>
</organism>
<accession>A0ABR6EQT9</accession>
<evidence type="ECO:0000256" key="4">
    <source>
        <dbReference type="ARBA" id="ARBA00022827"/>
    </source>
</evidence>
<dbReference type="RefSeq" id="WP_182952876.1">
    <property type="nucleotide sequence ID" value="NZ_WNXC01000001.1"/>
</dbReference>
<protein>
    <submittedName>
        <fullName evidence="7">FAD-containing oxidoreductase</fullName>
    </submittedName>
</protein>
<evidence type="ECO:0000313" key="7">
    <source>
        <dbReference type="EMBL" id="MBB2147609.1"/>
    </source>
</evidence>
<dbReference type="Pfam" id="PF07992">
    <property type="entry name" value="Pyr_redox_2"/>
    <property type="match status" value="1"/>
</dbReference>
<gene>
    <name evidence="7" type="ORF">GM920_01670</name>
</gene>
<dbReference type="SUPFAM" id="SSF51905">
    <property type="entry name" value="FAD/NAD(P)-binding domain"/>
    <property type="match status" value="1"/>
</dbReference>
<keyword evidence="8" id="KW-1185">Reference proteome</keyword>
<dbReference type="EMBL" id="WNXC01000001">
    <property type="protein sequence ID" value="MBB2147609.1"/>
    <property type="molecule type" value="Genomic_DNA"/>
</dbReference>
<evidence type="ECO:0000259" key="6">
    <source>
        <dbReference type="Pfam" id="PF07992"/>
    </source>
</evidence>
<dbReference type="Pfam" id="PF02852">
    <property type="entry name" value="Pyr_redox_dim"/>
    <property type="match status" value="1"/>
</dbReference>
<evidence type="ECO:0000256" key="2">
    <source>
        <dbReference type="ARBA" id="ARBA00007532"/>
    </source>
</evidence>
<keyword evidence="4" id="KW-0274">FAD</keyword>
<feature type="domain" description="Pyridine nucleotide-disulphide oxidoreductase dimerisation" evidence="5">
    <location>
        <begin position="346"/>
        <end position="453"/>
    </location>
</feature>
<comment type="caution">
    <text evidence="7">The sequence shown here is derived from an EMBL/GenBank/DDBJ whole genome shotgun (WGS) entry which is preliminary data.</text>
</comment>
<dbReference type="PRINTS" id="PR00368">
    <property type="entry name" value="FADPNR"/>
</dbReference>
<dbReference type="SUPFAM" id="SSF55424">
    <property type="entry name" value="FAD/NAD-linked reductases, dimerisation (C-terminal) domain"/>
    <property type="match status" value="1"/>
</dbReference>
<proteinExistence type="inferred from homology"/>
<name>A0ABR6EQT9_9SPHI</name>
<sequence>MKHYDAIIIGAGQAGVPLAKKLAEAGKKTAIVEQRMVGGTCINDGCTPTKTIIASAHAAHQAGMAGHLGVEIGSVKVDLKKIKKRKDEIVDSFRNGAQKGIFSTKGLDLIQGSATFSGPKELTIATSTGEQLVFSADWIFINTGAQPKIPELKGLNDINYLTSTSILDLTEIPEHLVVLGGNYIGLEFAQAFQRFGSKVTVLEKSSKIMGREDEDVSSEMTKILEDEGLEILTNTTIKEVKEELKVLQIQLSSSTKTKTVKASHLLIAIGRSPQTSSLNLDIPGVKTDEQGYILVNERLETNVKGVYALGDVNGGPAFTHIAYNDYTIVYRNLIEKGKHSTKDRQVPYCMFTDPQLGRIGLSEAAAKAKGLDFKVAKIPMSQVARGIETGQTLGFMKAIVDPKSKKILGASILAAEAGEIMAVLQMAMAGGITYDKIRYGVFAHPTFSESLNNLFMKLD</sequence>
<dbReference type="InterPro" id="IPR023753">
    <property type="entry name" value="FAD/NAD-binding_dom"/>
</dbReference>
<evidence type="ECO:0000256" key="3">
    <source>
        <dbReference type="ARBA" id="ARBA00022630"/>
    </source>
</evidence>
<dbReference type="Gene3D" id="3.50.50.60">
    <property type="entry name" value="FAD/NAD(P)-binding domain"/>
    <property type="match status" value="2"/>
</dbReference>
<dbReference type="InterPro" id="IPR004099">
    <property type="entry name" value="Pyr_nucl-diS_OxRdtase_dimer"/>
</dbReference>
<comment type="similarity">
    <text evidence="2">Belongs to the class-I pyridine nucleotide-disulfide oxidoreductase family.</text>
</comment>
<evidence type="ECO:0000259" key="5">
    <source>
        <dbReference type="Pfam" id="PF02852"/>
    </source>
</evidence>
<reference evidence="7 8" key="1">
    <citation type="submission" date="2019-11" db="EMBL/GenBank/DDBJ databases">
        <title>Description of Pedobacter sp. LMG 31462T.</title>
        <authorList>
            <person name="Carlier A."/>
            <person name="Qi S."/>
            <person name="Vandamme P."/>
        </authorList>
    </citation>
    <scope>NUCLEOTIDE SEQUENCE [LARGE SCALE GENOMIC DNA]</scope>
    <source>
        <strain evidence="7 8">LMG 31462</strain>
    </source>
</reference>
<dbReference type="Gene3D" id="3.30.390.30">
    <property type="match status" value="1"/>
</dbReference>
<dbReference type="InterPro" id="IPR016156">
    <property type="entry name" value="FAD/NAD-linked_Rdtase_dimer_sf"/>
</dbReference>
<dbReference type="PIRSF" id="PIRSF000350">
    <property type="entry name" value="Mercury_reductase_MerA"/>
    <property type="match status" value="1"/>
</dbReference>
<dbReference type="InterPro" id="IPR036188">
    <property type="entry name" value="FAD/NAD-bd_sf"/>
</dbReference>
<comment type="cofactor">
    <cofactor evidence="1">
        <name>FAD</name>
        <dbReference type="ChEBI" id="CHEBI:57692"/>
    </cofactor>
</comment>
<dbReference type="PANTHER" id="PTHR43014:SF2">
    <property type="entry name" value="MERCURIC REDUCTASE"/>
    <property type="match status" value="1"/>
</dbReference>
<dbReference type="InterPro" id="IPR001100">
    <property type="entry name" value="Pyr_nuc-diS_OxRdtase"/>
</dbReference>
<evidence type="ECO:0000256" key="1">
    <source>
        <dbReference type="ARBA" id="ARBA00001974"/>
    </source>
</evidence>
<dbReference type="PRINTS" id="PR00411">
    <property type="entry name" value="PNDRDTASEI"/>
</dbReference>
<feature type="domain" description="FAD/NAD(P)-binding" evidence="6">
    <location>
        <begin position="4"/>
        <end position="324"/>
    </location>
</feature>
<dbReference type="PANTHER" id="PTHR43014">
    <property type="entry name" value="MERCURIC REDUCTASE"/>
    <property type="match status" value="1"/>
</dbReference>
<keyword evidence="3" id="KW-0285">Flavoprotein</keyword>
<dbReference type="Proteomes" id="UP000636110">
    <property type="component" value="Unassembled WGS sequence"/>
</dbReference>
<evidence type="ECO:0000313" key="8">
    <source>
        <dbReference type="Proteomes" id="UP000636110"/>
    </source>
</evidence>